<comment type="caution">
    <text evidence="2">The sequence shown here is derived from an EMBL/GenBank/DDBJ whole genome shotgun (WGS) entry which is preliminary data.</text>
</comment>
<reference evidence="2 3" key="1">
    <citation type="journal article" date="2020" name="ISME J.">
        <title>Comparative genomics reveals insights into cyanobacterial evolution and habitat adaptation.</title>
        <authorList>
            <person name="Chen M.Y."/>
            <person name="Teng W.K."/>
            <person name="Zhao L."/>
            <person name="Hu C.X."/>
            <person name="Zhou Y.K."/>
            <person name="Han B.P."/>
            <person name="Song L.R."/>
            <person name="Shu W.S."/>
        </authorList>
    </citation>
    <scope>NUCLEOTIDE SEQUENCE [LARGE SCALE GENOMIC DNA]</scope>
    <source>
        <strain evidence="2 3">FACHB-196</strain>
    </source>
</reference>
<dbReference type="EMBL" id="JACJST010000004">
    <property type="protein sequence ID" value="MBD2567650.1"/>
    <property type="molecule type" value="Genomic_DNA"/>
</dbReference>
<dbReference type="SUPFAM" id="SSF48452">
    <property type="entry name" value="TPR-like"/>
    <property type="match status" value="1"/>
</dbReference>
<sequence>MTTINTNQDYQNRVKHFTTLKSKYQATQHQDSSPSSLLYLILRKVDLELELSELELNWLRENQLTQTIEIIWVQKFRNGELKRLEDEFSQLKAKYKVTKSWESSLNSFLYPILWKLDQEGNLDHHEIQLLRDNNLSQLVEIAQDMNNFAILKQKYQATKYQDSFPDKVLYPILKKLDAAKRLDDSEYEWLIDHELFETIEIFEQQESKREEELNRQKELEIQKELERQEELAKQAKFTQLKEKYKANKYFEPSVASRLHEILQKLEENKKLAYYDEDWLKNRGLKQTIKIAKELEFKREFIQLKGKYNADKYADLSPDSDLYIILKKLESENTLSKDELEFLQKHQLTDTLVIANQQYAASLKHKAELGQFLNDSEIEWLQNNKHEDIITFAKQKHFSALKRKYGLIDPTLPLEPLYTIMVKLDKKERLDPVLVVQLIEEKLLSRDGKITVAHYRLEAEFLEQEIKRTGHKWHIPTASSYWRKANEAEQALKLTNLDLGKIKENNLKSAISVTRGAAFRDIEQLDDAESCAIKAMEYQPDSHQPYTLMGAICYDRYDYEEGNDWFEQAINRGADIEDIDSEIKRVIKNTKDEQKRHEAAEYLLKKDSKRYAWAKAYLKKQNEKNKICV</sequence>
<evidence type="ECO:0000313" key="3">
    <source>
        <dbReference type="Proteomes" id="UP000640531"/>
    </source>
</evidence>
<proteinExistence type="predicted"/>
<feature type="coiled-coil region" evidence="1">
    <location>
        <begin position="202"/>
        <end position="234"/>
    </location>
</feature>
<keyword evidence="3" id="KW-1185">Reference proteome</keyword>
<dbReference type="InterPro" id="IPR011990">
    <property type="entry name" value="TPR-like_helical_dom_sf"/>
</dbReference>
<dbReference type="Gene3D" id="1.25.40.10">
    <property type="entry name" value="Tetratricopeptide repeat domain"/>
    <property type="match status" value="1"/>
</dbReference>
<keyword evidence="1" id="KW-0175">Coiled coil</keyword>
<evidence type="ECO:0000313" key="2">
    <source>
        <dbReference type="EMBL" id="MBD2567650.1"/>
    </source>
</evidence>
<evidence type="ECO:0000256" key="1">
    <source>
        <dbReference type="SAM" id="Coils"/>
    </source>
</evidence>
<dbReference type="RefSeq" id="WP_190712772.1">
    <property type="nucleotide sequence ID" value="NZ_JACJST010000004.1"/>
</dbReference>
<gene>
    <name evidence="2" type="ORF">H6G59_06955</name>
</gene>
<name>A0ABR8FBR1_9NOST</name>
<organism evidence="2 3">
    <name type="scientific">Anabaena lutea FACHB-196</name>
    <dbReference type="NCBI Taxonomy" id="2692881"/>
    <lineage>
        <taxon>Bacteria</taxon>
        <taxon>Bacillati</taxon>
        <taxon>Cyanobacteriota</taxon>
        <taxon>Cyanophyceae</taxon>
        <taxon>Nostocales</taxon>
        <taxon>Nostocaceae</taxon>
        <taxon>Anabaena</taxon>
    </lineage>
</organism>
<accession>A0ABR8FBR1</accession>
<dbReference type="Proteomes" id="UP000640531">
    <property type="component" value="Unassembled WGS sequence"/>
</dbReference>
<protein>
    <submittedName>
        <fullName evidence="2">Uncharacterized protein</fullName>
    </submittedName>
</protein>